<name>A0A2B7XY47_9EURO</name>
<dbReference type="Gene3D" id="1.20.58.340">
    <property type="entry name" value="Magnesium transport protein CorA, transmembrane region"/>
    <property type="match status" value="1"/>
</dbReference>
<comment type="caution">
    <text evidence="7">The sequence shown here is derived from an EMBL/GenBank/DDBJ whole genome shotgun (WGS) entry which is preliminary data.</text>
</comment>
<dbReference type="STRING" id="1447875.A0A2B7XY47"/>
<keyword evidence="8" id="KW-1185">Reference proteome</keyword>
<dbReference type="InterPro" id="IPR002523">
    <property type="entry name" value="MgTranspt_CorA/ZnTranspt_ZntB"/>
</dbReference>
<feature type="transmembrane region" description="Helical" evidence="6">
    <location>
        <begin position="502"/>
        <end position="521"/>
    </location>
</feature>
<evidence type="ECO:0000313" key="8">
    <source>
        <dbReference type="Proteomes" id="UP000223968"/>
    </source>
</evidence>
<dbReference type="SUPFAM" id="SSF144083">
    <property type="entry name" value="Magnesium transport protein CorA, transmembrane region"/>
    <property type="match status" value="1"/>
</dbReference>
<evidence type="ECO:0000256" key="4">
    <source>
        <dbReference type="ARBA" id="ARBA00023136"/>
    </source>
</evidence>
<organism evidence="7 8">
    <name type="scientific">Helicocarpus griseus UAMH5409</name>
    <dbReference type="NCBI Taxonomy" id="1447875"/>
    <lineage>
        <taxon>Eukaryota</taxon>
        <taxon>Fungi</taxon>
        <taxon>Dikarya</taxon>
        <taxon>Ascomycota</taxon>
        <taxon>Pezizomycotina</taxon>
        <taxon>Eurotiomycetes</taxon>
        <taxon>Eurotiomycetidae</taxon>
        <taxon>Onygenales</taxon>
        <taxon>Ajellomycetaceae</taxon>
        <taxon>Helicocarpus</taxon>
    </lineage>
</organism>
<evidence type="ECO:0000256" key="1">
    <source>
        <dbReference type="ARBA" id="ARBA00004141"/>
    </source>
</evidence>
<dbReference type="GO" id="GO:0016020">
    <property type="term" value="C:membrane"/>
    <property type="evidence" value="ECO:0007669"/>
    <property type="project" value="UniProtKB-SubCell"/>
</dbReference>
<proteinExistence type="predicted"/>
<protein>
    <submittedName>
        <fullName evidence="7">Uncharacterized protein</fullName>
    </submittedName>
</protein>
<evidence type="ECO:0000256" key="3">
    <source>
        <dbReference type="ARBA" id="ARBA00022989"/>
    </source>
</evidence>
<dbReference type="AlphaFoldDB" id="A0A2B7XY47"/>
<accession>A0A2B7XY47</accession>
<feature type="region of interest" description="Disordered" evidence="5">
    <location>
        <begin position="405"/>
        <end position="443"/>
    </location>
</feature>
<dbReference type="GO" id="GO:0046873">
    <property type="term" value="F:metal ion transmembrane transporter activity"/>
    <property type="evidence" value="ECO:0007669"/>
    <property type="project" value="InterPro"/>
</dbReference>
<keyword evidence="2 6" id="KW-0812">Transmembrane</keyword>
<dbReference type="Pfam" id="PF01544">
    <property type="entry name" value="CorA"/>
    <property type="match status" value="1"/>
</dbReference>
<dbReference type="InterPro" id="IPR045863">
    <property type="entry name" value="CorA_TM1_TM2"/>
</dbReference>
<evidence type="ECO:0000256" key="2">
    <source>
        <dbReference type="ARBA" id="ARBA00022692"/>
    </source>
</evidence>
<dbReference type="Proteomes" id="UP000223968">
    <property type="component" value="Unassembled WGS sequence"/>
</dbReference>
<evidence type="ECO:0000256" key="5">
    <source>
        <dbReference type="SAM" id="MobiDB-lite"/>
    </source>
</evidence>
<feature type="transmembrane region" description="Helical" evidence="6">
    <location>
        <begin position="533"/>
        <end position="553"/>
    </location>
</feature>
<dbReference type="EMBL" id="PDNB01000015">
    <property type="protein sequence ID" value="PGH16714.1"/>
    <property type="molecule type" value="Genomic_DNA"/>
</dbReference>
<reference evidence="7 8" key="1">
    <citation type="submission" date="2017-10" db="EMBL/GenBank/DDBJ databases">
        <title>Comparative genomics in systemic dimorphic fungi from Ajellomycetaceae.</title>
        <authorList>
            <person name="Munoz J.F."/>
            <person name="Mcewen J.G."/>
            <person name="Clay O.K."/>
            <person name="Cuomo C.A."/>
        </authorList>
    </citation>
    <scope>NUCLEOTIDE SEQUENCE [LARGE SCALE GENOMIC DNA]</scope>
    <source>
        <strain evidence="7 8">UAMH5409</strain>
    </source>
</reference>
<dbReference type="OrthoDB" id="3231000at2759"/>
<comment type="subcellular location">
    <subcellularLocation>
        <location evidence="1">Membrane</location>
        <topology evidence="1">Multi-pass membrane protein</topology>
    </subcellularLocation>
</comment>
<evidence type="ECO:0000313" key="7">
    <source>
        <dbReference type="EMBL" id="PGH16714.1"/>
    </source>
</evidence>
<evidence type="ECO:0000256" key="6">
    <source>
        <dbReference type="SAM" id="Phobius"/>
    </source>
</evidence>
<gene>
    <name evidence="7" type="ORF">AJ79_01587</name>
</gene>
<keyword evidence="4 6" id="KW-0472">Membrane</keyword>
<keyword evidence="3 6" id="KW-1133">Transmembrane helix</keyword>
<sequence length="589" mass="66317">MERRKSALTPENYTRAIISLSRRYSSTSVFPGNNYVDIGEWMRQDRRLLNSVKQGEDGVLFSSKSAQPHDLIVVYTSGERKWDVQQYSQEEHEAFSAAATVPAGSLGQIVFVRGFISPAWVSVIGSKYNIDPEFFRRHMDFLSGSIYRHSYSLPSLASSSNNIFRLCVSTILHRDDFGGQDLQSQRTAQSVELGTYKIQQLGSTRVCCGDSLVREYSTVCSCFSVVEQWISLCVAKADRGWAVIVWMDQGRPLEKSPPGPWTSHIESRATPLPVLQHHPKMAFRTTTSRLDTNANSSAEIQQSTAVLPLQYDSLIALVDLARRAPQDPLSMCIPLFAHAAFSEVQFLNLMESRIQIQINTIAEGNSHDAVGTLQYFFNVLNRHAQQLKESIRGLYKLGERSNQVSNSGVRAESPMSRGAGFPGLGMSTRRQTSDTESVRNVGSNNPNGAFTAKGLLEDYEQLHIRCMDLSDMCTRGITLAMNKATIEESRKAIEQSARLKKLTLLATLFIPLSLSSSLLGMNVDLLGQNTVKFWWYFVLCIPITLLAYVFYLWDFEVLRRFWANFQKRCHGLKHDMTFKKSEKDPTHVV</sequence>